<name>A0A3M7PHX6_BRAPC</name>
<comment type="caution">
    <text evidence="1">The sequence shown here is derived from an EMBL/GenBank/DDBJ whole genome shotgun (WGS) entry which is preliminary data.</text>
</comment>
<sequence>MALKEQAEPIYYAIEINFEMRSNKLDCIKKRFCANDRRLVLQRSENADFMPKQVVHKKLTISTLFPKLNYMVRLSCKA</sequence>
<gene>
    <name evidence="1" type="ORF">BpHYR1_047636</name>
</gene>
<dbReference type="EMBL" id="REGN01010846">
    <property type="protein sequence ID" value="RMZ98324.1"/>
    <property type="molecule type" value="Genomic_DNA"/>
</dbReference>
<dbReference type="Proteomes" id="UP000276133">
    <property type="component" value="Unassembled WGS sequence"/>
</dbReference>
<keyword evidence="2" id="KW-1185">Reference proteome</keyword>
<proteinExistence type="predicted"/>
<dbReference type="AlphaFoldDB" id="A0A3M7PHX6"/>
<reference evidence="1 2" key="1">
    <citation type="journal article" date="2018" name="Sci. Rep.">
        <title>Genomic signatures of local adaptation to the degree of environmental predictability in rotifers.</title>
        <authorList>
            <person name="Franch-Gras L."/>
            <person name="Hahn C."/>
            <person name="Garcia-Roger E.M."/>
            <person name="Carmona M.J."/>
            <person name="Serra M."/>
            <person name="Gomez A."/>
        </authorList>
    </citation>
    <scope>NUCLEOTIDE SEQUENCE [LARGE SCALE GENOMIC DNA]</scope>
    <source>
        <strain evidence="1">HYR1</strain>
    </source>
</reference>
<organism evidence="1 2">
    <name type="scientific">Brachionus plicatilis</name>
    <name type="common">Marine rotifer</name>
    <name type="synonym">Brachionus muelleri</name>
    <dbReference type="NCBI Taxonomy" id="10195"/>
    <lineage>
        <taxon>Eukaryota</taxon>
        <taxon>Metazoa</taxon>
        <taxon>Spiralia</taxon>
        <taxon>Gnathifera</taxon>
        <taxon>Rotifera</taxon>
        <taxon>Eurotatoria</taxon>
        <taxon>Monogononta</taxon>
        <taxon>Pseudotrocha</taxon>
        <taxon>Ploima</taxon>
        <taxon>Brachionidae</taxon>
        <taxon>Brachionus</taxon>
    </lineage>
</organism>
<protein>
    <submittedName>
        <fullName evidence="1">Uncharacterized protein</fullName>
    </submittedName>
</protein>
<accession>A0A3M7PHX6</accession>
<evidence type="ECO:0000313" key="1">
    <source>
        <dbReference type="EMBL" id="RMZ98324.1"/>
    </source>
</evidence>
<evidence type="ECO:0000313" key="2">
    <source>
        <dbReference type="Proteomes" id="UP000276133"/>
    </source>
</evidence>